<dbReference type="PANTHER" id="PTHR30327">
    <property type="entry name" value="UNCHARACTERIZED PROTEIN YQGE"/>
    <property type="match status" value="1"/>
</dbReference>
<organism evidence="2 3">
    <name type="scientific">Myroides odoratimimus</name>
    <dbReference type="NCBI Taxonomy" id="76832"/>
    <lineage>
        <taxon>Bacteria</taxon>
        <taxon>Pseudomonadati</taxon>
        <taxon>Bacteroidota</taxon>
        <taxon>Flavobacteriia</taxon>
        <taxon>Flavobacteriales</taxon>
        <taxon>Flavobacteriaceae</taxon>
        <taxon>Myroides</taxon>
    </lineage>
</organism>
<sequence>MIHSLSIQRGDQLISLPSALNADLIFSRSVILLTEHSQDGSVGFILNKPLDLTLSDLLPNTEASFTIYDGGPVQKNRIFYIHTRPELIPDSIHIVDDLYWGVDFEELNNILSLGILNKNDIRFFLGYSGWDCDQLKNEIQDNFWIASNKLDTKNIFSQSPTELWKSSLSKLGNKYSLWLNAPENPNFN</sequence>
<protein>
    <submittedName>
        <fullName evidence="2">Transcriptional regulator</fullName>
    </submittedName>
</protein>
<dbReference type="Gene3D" id="3.40.1740.10">
    <property type="entry name" value="VC0467-like"/>
    <property type="match status" value="1"/>
</dbReference>
<evidence type="ECO:0000313" key="3">
    <source>
        <dbReference type="Proteomes" id="UP000069030"/>
    </source>
</evidence>
<proteinExistence type="inferred from homology"/>
<dbReference type="GO" id="GO:0005829">
    <property type="term" value="C:cytosol"/>
    <property type="evidence" value="ECO:0007669"/>
    <property type="project" value="TreeGrafter"/>
</dbReference>
<dbReference type="KEGG" id="mod:AS202_09800"/>
<dbReference type="InterPro" id="IPR003774">
    <property type="entry name" value="AlgH-like"/>
</dbReference>
<evidence type="ECO:0000313" key="2">
    <source>
        <dbReference type="EMBL" id="ALU26421.1"/>
    </source>
</evidence>
<dbReference type="Proteomes" id="UP000069030">
    <property type="component" value="Chromosome"/>
</dbReference>
<reference evidence="2 3" key="1">
    <citation type="journal article" date="2016" name="J. Zhejiang Univ. Sci. B">
        <title>Antibiotic resistance mechanisms of Myroides sp.</title>
        <authorList>
            <person name="Hu S."/>
            <person name="Yuan S."/>
            <person name="Qu H."/>
            <person name="Jiang T."/>
            <person name="Zhou Y."/>
            <person name="Wang M."/>
            <person name="Ming D."/>
        </authorList>
    </citation>
    <scope>NUCLEOTIDE SEQUENCE [LARGE SCALE GENOMIC DNA]</scope>
    <source>
        <strain evidence="2 3">PR63039</strain>
    </source>
</reference>
<dbReference type="SUPFAM" id="SSF143456">
    <property type="entry name" value="VC0467-like"/>
    <property type="match status" value="1"/>
</dbReference>
<dbReference type="Pfam" id="PF02622">
    <property type="entry name" value="DUF179"/>
    <property type="match status" value="1"/>
</dbReference>
<dbReference type="GeneID" id="66975099"/>
<evidence type="ECO:0000256" key="1">
    <source>
        <dbReference type="ARBA" id="ARBA00009600"/>
    </source>
</evidence>
<name>A0AAI8G562_9FLAO</name>
<dbReference type="PANTHER" id="PTHR30327:SF1">
    <property type="entry name" value="UPF0301 PROTEIN YQGE"/>
    <property type="match status" value="1"/>
</dbReference>
<gene>
    <name evidence="2" type="ORF">AS202_09800</name>
</gene>
<dbReference type="RefSeq" id="WP_006257047.1">
    <property type="nucleotide sequence ID" value="NZ_CP013690.1"/>
</dbReference>
<dbReference type="AlphaFoldDB" id="A0AAI8G562"/>
<comment type="similarity">
    <text evidence="1">Belongs to the UPF0301 (AlgH) family.</text>
</comment>
<dbReference type="EMBL" id="CP013690">
    <property type="protein sequence ID" value="ALU26421.1"/>
    <property type="molecule type" value="Genomic_DNA"/>
</dbReference>
<accession>A0AAI8G562</accession>